<evidence type="ECO:0000313" key="2">
    <source>
        <dbReference type="EMBL" id="MEI5906892.1"/>
    </source>
</evidence>
<evidence type="ECO:0000256" key="1">
    <source>
        <dbReference type="SAM" id="Phobius"/>
    </source>
</evidence>
<dbReference type="EMBL" id="JBBAXC010000005">
    <property type="protein sequence ID" value="MEI5906892.1"/>
    <property type="molecule type" value="Genomic_DNA"/>
</dbReference>
<dbReference type="Proteomes" id="UP001312865">
    <property type="component" value="Unassembled WGS sequence"/>
</dbReference>
<keyword evidence="1" id="KW-0812">Transmembrane</keyword>
<keyword evidence="1" id="KW-1133">Transmembrane helix</keyword>
<comment type="caution">
    <text evidence="2">The sequence shown here is derived from an EMBL/GenBank/DDBJ whole genome shotgun (WGS) entry which is preliminary data.</text>
</comment>
<organism evidence="2 3">
    <name type="scientific">Bacillus spongiae</name>
    <dbReference type="NCBI Taxonomy" id="2683610"/>
    <lineage>
        <taxon>Bacteria</taxon>
        <taxon>Bacillati</taxon>
        <taxon>Bacillota</taxon>
        <taxon>Bacilli</taxon>
        <taxon>Bacillales</taxon>
        <taxon>Bacillaceae</taxon>
        <taxon>Bacillus</taxon>
    </lineage>
</organism>
<feature type="transmembrane region" description="Helical" evidence="1">
    <location>
        <begin position="6"/>
        <end position="22"/>
    </location>
</feature>
<evidence type="ECO:0000313" key="3">
    <source>
        <dbReference type="Proteomes" id="UP001312865"/>
    </source>
</evidence>
<keyword evidence="1" id="KW-0472">Membrane</keyword>
<proteinExistence type="predicted"/>
<sequence length="51" mass="5399">MGLYIGLGIVSVVAIGLFGALGRRTLRGSKDEQLQELERVKSQHNGFGGGL</sequence>
<protein>
    <submittedName>
        <fullName evidence="2">Uncharacterized protein</fullName>
    </submittedName>
</protein>
<reference evidence="2 3" key="1">
    <citation type="journal article" date="2018" name="J. Microbiol.">
        <title>Bacillus spongiae sp. nov., isolated from sponge of Jeju Island.</title>
        <authorList>
            <person name="Lee G.E."/>
            <person name="Im W.T."/>
            <person name="Park J.S."/>
        </authorList>
    </citation>
    <scope>NUCLEOTIDE SEQUENCE [LARGE SCALE GENOMIC DNA]</scope>
    <source>
        <strain evidence="2 3">135PIL107-10</strain>
    </source>
</reference>
<name>A0ABU8HCC0_9BACI</name>
<gene>
    <name evidence="2" type="ORF">WAK64_07445</name>
</gene>
<keyword evidence="3" id="KW-1185">Reference proteome</keyword>
<dbReference type="RefSeq" id="WP_336586334.1">
    <property type="nucleotide sequence ID" value="NZ_JBBAXC010000005.1"/>
</dbReference>
<accession>A0ABU8HCC0</accession>